<dbReference type="PANTHER" id="PTHR10642">
    <property type="entry name" value="RIBONUCLEASE H1"/>
    <property type="match status" value="1"/>
</dbReference>
<evidence type="ECO:0000256" key="6">
    <source>
        <dbReference type="ARBA" id="ARBA00022801"/>
    </source>
</evidence>
<dbReference type="Pfam" id="PF01693">
    <property type="entry name" value="Cauli_VI"/>
    <property type="match status" value="1"/>
</dbReference>
<evidence type="ECO:0000259" key="9">
    <source>
        <dbReference type="PROSITE" id="PS50879"/>
    </source>
</evidence>
<dbReference type="GO" id="GO:0003676">
    <property type="term" value="F:nucleic acid binding"/>
    <property type="evidence" value="ECO:0007669"/>
    <property type="project" value="UniProtKB-UniRule"/>
</dbReference>
<dbReference type="InterPro" id="IPR012337">
    <property type="entry name" value="RNaseH-like_sf"/>
</dbReference>
<dbReference type="PROSITE" id="PS50879">
    <property type="entry name" value="RNASE_H_1"/>
    <property type="match status" value="1"/>
</dbReference>
<feature type="signal peptide" evidence="8">
    <location>
        <begin position="1"/>
        <end position="17"/>
    </location>
</feature>
<proteinExistence type="inferred from homology"/>
<evidence type="ECO:0000256" key="2">
    <source>
        <dbReference type="ARBA" id="ARBA00005300"/>
    </source>
</evidence>
<dbReference type="Pfam" id="PF00075">
    <property type="entry name" value="RNase_H"/>
    <property type="match status" value="1"/>
</dbReference>
<evidence type="ECO:0000256" key="3">
    <source>
        <dbReference type="ARBA" id="ARBA00022722"/>
    </source>
</evidence>
<sequence>YFQSFLLSSLLVSAVCSFHIQVVCVYVRVETAIWVDCKAQVHRFPSACFKKFASEADAWVFVEGVEASAAASSKNGTEVQTVRPKPQEYIPFGQKRRCSDMEVETQGKRHKWAEPTSPQNADSFTYMGDAVVVYADGSCWADGRSYARAGIGVYWGRNHPLNVAERLEGEQTSQRAEIQAVCRALELAQENHIQKLALYTDSKFTIDGVTKWVKHWKVNGWRLVSGGAITNKDDFMKLDRLTTRLDVVWVDVRSHAGHRGGFHYSLVLRFFPLHGFPSPPHTH</sequence>
<dbReference type="Gene3D" id="3.30.420.10">
    <property type="entry name" value="Ribonuclease H-like superfamily/Ribonuclease H"/>
    <property type="match status" value="1"/>
</dbReference>
<dbReference type="GO" id="GO:0000287">
    <property type="term" value="F:magnesium ion binding"/>
    <property type="evidence" value="ECO:0007669"/>
    <property type="project" value="UniProtKB-UniRule"/>
</dbReference>
<dbReference type="EC" id="3.1.26.4" evidence="7"/>
<keyword evidence="6 7" id="KW-0378">Hydrolase</keyword>
<dbReference type="InterPro" id="IPR050092">
    <property type="entry name" value="RNase_H"/>
</dbReference>
<dbReference type="GO" id="GO:0004523">
    <property type="term" value="F:RNA-DNA hybrid ribonuclease activity"/>
    <property type="evidence" value="ECO:0007669"/>
    <property type="project" value="UniProtKB-UniRule"/>
</dbReference>
<dbReference type="Ensembl" id="ENSSORT00005042293.1">
    <property type="protein sequence ID" value="ENSSORP00005041231.1"/>
    <property type="gene ID" value="ENSSORG00005019172.1"/>
</dbReference>
<feature type="chain" id="PRO_5025558015" description="Ribonuclease H1" evidence="8">
    <location>
        <begin position="18"/>
        <end position="283"/>
    </location>
</feature>
<reference evidence="10" key="2">
    <citation type="submission" date="2025-09" db="UniProtKB">
        <authorList>
            <consortium name="Ensembl"/>
        </authorList>
    </citation>
    <scope>IDENTIFICATION</scope>
</reference>
<keyword evidence="11" id="KW-1185">Reference proteome</keyword>
<reference evidence="10" key="1">
    <citation type="submission" date="2025-08" db="UniProtKB">
        <authorList>
            <consortium name="Ensembl"/>
        </authorList>
    </citation>
    <scope>IDENTIFICATION</scope>
</reference>
<dbReference type="SUPFAM" id="SSF53098">
    <property type="entry name" value="Ribonuclease H-like"/>
    <property type="match status" value="1"/>
</dbReference>
<comment type="function">
    <text evidence="7">Endonuclease that specifically degrades the RNA of RNA-DNA hybrids.</text>
</comment>
<dbReference type="InParanoid" id="A0A673BF87"/>
<evidence type="ECO:0000256" key="8">
    <source>
        <dbReference type="SAM" id="SignalP"/>
    </source>
</evidence>
<evidence type="ECO:0000313" key="10">
    <source>
        <dbReference type="Ensembl" id="ENSSORP00005041231.1"/>
    </source>
</evidence>
<feature type="domain" description="RNase H type-1" evidence="9">
    <location>
        <begin position="127"/>
        <end position="273"/>
    </location>
</feature>
<dbReference type="Proteomes" id="UP000472271">
    <property type="component" value="Unassembled WGS sequence"/>
</dbReference>
<keyword evidence="4 7" id="KW-0479">Metal-binding</keyword>
<dbReference type="InterPro" id="IPR011320">
    <property type="entry name" value="RNase_H1_N"/>
</dbReference>
<gene>
    <name evidence="10" type="primary">LOC115416371</name>
</gene>
<dbReference type="CDD" id="cd09280">
    <property type="entry name" value="RNase_HI_eukaryote_like"/>
    <property type="match status" value="1"/>
</dbReference>
<evidence type="ECO:0000256" key="1">
    <source>
        <dbReference type="ARBA" id="ARBA00000077"/>
    </source>
</evidence>
<name>A0A673BF87_9TELE</name>
<evidence type="ECO:0000256" key="7">
    <source>
        <dbReference type="PIRNR" id="PIRNR036852"/>
    </source>
</evidence>
<comment type="cofactor">
    <cofactor evidence="7">
        <name>Mg(2+)</name>
        <dbReference type="ChEBI" id="CHEBI:18420"/>
    </cofactor>
</comment>
<keyword evidence="8" id="KW-0732">Signal</keyword>
<dbReference type="Gene3D" id="3.40.970.10">
    <property type="entry name" value="Ribonuclease H1, N-terminal domain"/>
    <property type="match status" value="1"/>
</dbReference>
<dbReference type="AlphaFoldDB" id="A0A673BF87"/>
<evidence type="ECO:0000256" key="4">
    <source>
        <dbReference type="ARBA" id="ARBA00022723"/>
    </source>
</evidence>
<keyword evidence="5 7" id="KW-0255">Endonuclease</keyword>
<protein>
    <recommendedName>
        <fullName evidence="7">Ribonuclease H1</fullName>
        <shortName evidence="7">RNase H1</shortName>
        <ecNumber evidence="7">3.1.26.4</ecNumber>
    </recommendedName>
</protein>
<dbReference type="InterPro" id="IPR037056">
    <property type="entry name" value="RNase_H1_N_sf"/>
</dbReference>
<comment type="similarity">
    <text evidence="2 7">Belongs to the RNase H family.</text>
</comment>
<evidence type="ECO:0000313" key="11">
    <source>
        <dbReference type="Proteomes" id="UP000472271"/>
    </source>
</evidence>
<organism evidence="10 11">
    <name type="scientific">Sphaeramia orbicularis</name>
    <name type="common">orbiculate cardinalfish</name>
    <dbReference type="NCBI Taxonomy" id="375764"/>
    <lineage>
        <taxon>Eukaryota</taxon>
        <taxon>Metazoa</taxon>
        <taxon>Chordata</taxon>
        <taxon>Craniata</taxon>
        <taxon>Vertebrata</taxon>
        <taxon>Euteleostomi</taxon>
        <taxon>Actinopterygii</taxon>
        <taxon>Neopterygii</taxon>
        <taxon>Teleostei</taxon>
        <taxon>Neoteleostei</taxon>
        <taxon>Acanthomorphata</taxon>
        <taxon>Gobiaria</taxon>
        <taxon>Kurtiformes</taxon>
        <taxon>Apogonoidei</taxon>
        <taxon>Apogonidae</taxon>
        <taxon>Apogoninae</taxon>
        <taxon>Sphaeramia</taxon>
    </lineage>
</organism>
<dbReference type="PANTHER" id="PTHR10642:SF26">
    <property type="entry name" value="RIBONUCLEASE H1"/>
    <property type="match status" value="1"/>
</dbReference>
<dbReference type="GO" id="GO:0043137">
    <property type="term" value="P:DNA replication, removal of RNA primer"/>
    <property type="evidence" value="ECO:0007669"/>
    <property type="project" value="TreeGrafter"/>
</dbReference>
<keyword evidence="3 7" id="KW-0540">Nuclease</keyword>
<comment type="catalytic activity">
    <reaction evidence="1 7">
        <text>Endonucleolytic cleavage to 5'-phosphomonoester.</text>
        <dbReference type="EC" id="3.1.26.4"/>
    </reaction>
</comment>
<dbReference type="InterPro" id="IPR002156">
    <property type="entry name" value="RNaseH_domain"/>
</dbReference>
<dbReference type="PIRSF" id="PIRSF036852">
    <property type="entry name" value="Ribonuclease_H1_euk"/>
    <property type="match status" value="1"/>
</dbReference>
<dbReference type="InterPro" id="IPR036397">
    <property type="entry name" value="RNaseH_sf"/>
</dbReference>
<evidence type="ECO:0000256" key="5">
    <source>
        <dbReference type="ARBA" id="ARBA00022759"/>
    </source>
</evidence>
<dbReference type="InterPro" id="IPR017067">
    <property type="entry name" value="RNase_H1_euk"/>
</dbReference>
<accession>A0A673BF87</accession>
<keyword evidence="7" id="KW-0460">Magnesium</keyword>